<protein>
    <submittedName>
        <fullName evidence="4">Thiol-disulfide oxidoreductase YkuV</fullName>
        <ecNumber evidence="4">1.8.-.-</ecNumber>
    </submittedName>
</protein>
<gene>
    <name evidence="4" type="primary">ykuV</name>
    <name evidence="4" type="ORF">Pla144_17850</name>
</gene>
<evidence type="ECO:0000256" key="2">
    <source>
        <dbReference type="SAM" id="SignalP"/>
    </source>
</evidence>
<dbReference type="GO" id="GO:0016491">
    <property type="term" value="F:oxidoreductase activity"/>
    <property type="evidence" value="ECO:0007669"/>
    <property type="project" value="UniProtKB-KW"/>
</dbReference>
<dbReference type="AlphaFoldDB" id="A0A5C6CX93"/>
<accession>A0A5C6CX93</accession>
<dbReference type="PANTHER" id="PTHR42852:SF13">
    <property type="entry name" value="PROTEIN DIPZ"/>
    <property type="match status" value="1"/>
</dbReference>
<dbReference type="Pfam" id="PF00578">
    <property type="entry name" value="AhpC-TSA"/>
    <property type="match status" value="1"/>
</dbReference>
<keyword evidence="4" id="KW-0560">Oxidoreductase</keyword>
<keyword evidence="2" id="KW-0732">Signal</keyword>
<dbReference type="EMBL" id="SJPS01000002">
    <property type="protein sequence ID" value="TWU28495.1"/>
    <property type="molecule type" value="Genomic_DNA"/>
</dbReference>
<feature type="domain" description="Thioredoxin" evidence="3">
    <location>
        <begin position="211"/>
        <end position="362"/>
    </location>
</feature>
<proteinExistence type="predicted"/>
<evidence type="ECO:0000256" key="1">
    <source>
        <dbReference type="SAM" id="Coils"/>
    </source>
</evidence>
<sequence length="376" mass="42935" precursor="true">MKSTLVLISLLTLLAIPVVAAPQTPTDLGQYSDLIPRHLLSLLHAPEVHKELGLTNEQVKDLEGLFSEIDGRWFAARILPRDQQSTIVTELEGKVWNWFDKHTKPDQQQRLQQLEYYSQAGRMLLRPDLAKQIELQAAEQASLAELARDVQAAEQNLQNTQYGDPKIPELQSELKKAAEAERAGLTQYLTTSQKEQLSKILGEAFDTTKLKRIYPMAPEFVSVKYWINSAPLKLAELRGKVVLVHFYAFQCHNCHANFGIYQRWYQELTDKGVAVVGIQTPETSLERDPQAVKEAARERGLYFPIMIDLESENWKVWGNTMWPTVYVVDKNGYIRHWWQGELNWKGATSDKVIEDLVDDLLAESEQNESSEITSSK</sequence>
<dbReference type="PANTHER" id="PTHR42852">
    <property type="entry name" value="THIOL:DISULFIDE INTERCHANGE PROTEIN DSBE"/>
    <property type="match status" value="1"/>
</dbReference>
<dbReference type="EC" id="1.8.-.-" evidence="4"/>
<evidence type="ECO:0000313" key="5">
    <source>
        <dbReference type="Proteomes" id="UP000318437"/>
    </source>
</evidence>
<dbReference type="OrthoDB" id="9799230at2"/>
<comment type="caution">
    <text evidence="4">The sequence shown here is derived from an EMBL/GenBank/DDBJ whole genome shotgun (WGS) entry which is preliminary data.</text>
</comment>
<evidence type="ECO:0000259" key="3">
    <source>
        <dbReference type="PROSITE" id="PS51352"/>
    </source>
</evidence>
<dbReference type="Proteomes" id="UP000318437">
    <property type="component" value="Unassembled WGS sequence"/>
</dbReference>
<dbReference type="InterPro" id="IPR036249">
    <property type="entry name" value="Thioredoxin-like_sf"/>
</dbReference>
<reference evidence="4 5" key="1">
    <citation type="submission" date="2019-02" db="EMBL/GenBank/DDBJ databases">
        <title>Deep-cultivation of Planctomycetes and their phenomic and genomic characterization uncovers novel biology.</title>
        <authorList>
            <person name="Wiegand S."/>
            <person name="Jogler M."/>
            <person name="Boedeker C."/>
            <person name="Pinto D."/>
            <person name="Vollmers J."/>
            <person name="Rivas-Marin E."/>
            <person name="Kohn T."/>
            <person name="Peeters S.H."/>
            <person name="Heuer A."/>
            <person name="Rast P."/>
            <person name="Oberbeckmann S."/>
            <person name="Bunk B."/>
            <person name="Jeske O."/>
            <person name="Meyerdierks A."/>
            <person name="Storesund J.E."/>
            <person name="Kallscheuer N."/>
            <person name="Luecker S."/>
            <person name="Lage O.M."/>
            <person name="Pohl T."/>
            <person name="Merkel B.J."/>
            <person name="Hornburger P."/>
            <person name="Mueller R.-W."/>
            <person name="Bruemmer F."/>
            <person name="Labrenz M."/>
            <person name="Spormann A.M."/>
            <person name="Op Den Camp H."/>
            <person name="Overmann J."/>
            <person name="Amann R."/>
            <person name="Jetten M.S.M."/>
            <person name="Mascher T."/>
            <person name="Medema M.H."/>
            <person name="Devos D.P."/>
            <person name="Kaster A.-K."/>
            <person name="Ovreas L."/>
            <person name="Rohde M."/>
            <person name="Galperin M.Y."/>
            <person name="Jogler C."/>
        </authorList>
    </citation>
    <scope>NUCLEOTIDE SEQUENCE [LARGE SCALE GENOMIC DNA]</scope>
    <source>
        <strain evidence="4 5">Pla144</strain>
    </source>
</reference>
<organism evidence="4 5">
    <name type="scientific">Bythopirellula polymerisocia</name>
    <dbReference type="NCBI Taxonomy" id="2528003"/>
    <lineage>
        <taxon>Bacteria</taxon>
        <taxon>Pseudomonadati</taxon>
        <taxon>Planctomycetota</taxon>
        <taxon>Planctomycetia</taxon>
        <taxon>Pirellulales</taxon>
        <taxon>Lacipirellulaceae</taxon>
        <taxon>Bythopirellula</taxon>
    </lineage>
</organism>
<dbReference type="InterPro" id="IPR000866">
    <property type="entry name" value="AhpC/TSA"/>
</dbReference>
<dbReference type="InterPro" id="IPR013766">
    <property type="entry name" value="Thioredoxin_domain"/>
</dbReference>
<name>A0A5C6CX93_9BACT</name>
<dbReference type="PROSITE" id="PS51352">
    <property type="entry name" value="THIOREDOXIN_2"/>
    <property type="match status" value="1"/>
</dbReference>
<keyword evidence="1" id="KW-0175">Coiled coil</keyword>
<dbReference type="RefSeq" id="WP_146450023.1">
    <property type="nucleotide sequence ID" value="NZ_SJPS01000002.1"/>
</dbReference>
<feature type="signal peptide" evidence="2">
    <location>
        <begin position="1"/>
        <end position="20"/>
    </location>
</feature>
<keyword evidence="5" id="KW-1185">Reference proteome</keyword>
<dbReference type="InterPro" id="IPR050553">
    <property type="entry name" value="Thioredoxin_ResA/DsbE_sf"/>
</dbReference>
<feature type="chain" id="PRO_5022798973" evidence="2">
    <location>
        <begin position="21"/>
        <end position="376"/>
    </location>
</feature>
<dbReference type="Gene3D" id="3.40.30.10">
    <property type="entry name" value="Glutaredoxin"/>
    <property type="match status" value="1"/>
</dbReference>
<evidence type="ECO:0000313" key="4">
    <source>
        <dbReference type="EMBL" id="TWU28495.1"/>
    </source>
</evidence>
<feature type="coiled-coil region" evidence="1">
    <location>
        <begin position="136"/>
        <end position="163"/>
    </location>
</feature>
<dbReference type="GO" id="GO:0016209">
    <property type="term" value="F:antioxidant activity"/>
    <property type="evidence" value="ECO:0007669"/>
    <property type="project" value="InterPro"/>
</dbReference>
<dbReference type="SUPFAM" id="SSF52833">
    <property type="entry name" value="Thioredoxin-like"/>
    <property type="match status" value="1"/>
</dbReference>